<dbReference type="InterPro" id="IPR036179">
    <property type="entry name" value="Ig-like_dom_sf"/>
</dbReference>
<feature type="repeat" description="ANK" evidence="3">
    <location>
        <begin position="335"/>
        <end position="367"/>
    </location>
</feature>
<evidence type="ECO:0000256" key="2">
    <source>
        <dbReference type="ARBA" id="ARBA00023043"/>
    </source>
</evidence>
<evidence type="ECO:0000256" key="1">
    <source>
        <dbReference type="ARBA" id="ARBA00022737"/>
    </source>
</evidence>
<dbReference type="Gene3D" id="2.60.40.10">
    <property type="entry name" value="Immunoglobulins"/>
    <property type="match status" value="1"/>
</dbReference>
<keyword evidence="5" id="KW-0812">Transmembrane</keyword>
<dbReference type="InterPro" id="IPR013783">
    <property type="entry name" value="Ig-like_fold"/>
</dbReference>
<dbReference type="AlphaFoldDB" id="A0ABD0JF10"/>
<evidence type="ECO:0000313" key="8">
    <source>
        <dbReference type="Proteomes" id="UP001519460"/>
    </source>
</evidence>
<keyword evidence="6" id="KW-0732">Signal</keyword>
<evidence type="ECO:0000256" key="5">
    <source>
        <dbReference type="SAM" id="Phobius"/>
    </source>
</evidence>
<dbReference type="SUPFAM" id="SSF48726">
    <property type="entry name" value="Immunoglobulin"/>
    <property type="match status" value="1"/>
</dbReference>
<dbReference type="SUPFAM" id="SSF48403">
    <property type="entry name" value="Ankyrin repeat"/>
    <property type="match status" value="1"/>
</dbReference>
<accession>A0ABD0JF10</accession>
<keyword evidence="5" id="KW-0472">Membrane</keyword>
<dbReference type="PANTHER" id="PTHR24171">
    <property type="entry name" value="ANKYRIN REPEAT DOMAIN-CONTAINING PROTEIN 39-RELATED"/>
    <property type="match status" value="1"/>
</dbReference>
<dbReference type="InterPro" id="IPR036770">
    <property type="entry name" value="Ankyrin_rpt-contain_sf"/>
</dbReference>
<sequence length="443" mass="49036">MDFRLLFVLVLGLLINTGENTDSQITCSVPSVELGEATNLTCYFKNNIMEAKQDFLIQHYPQNGHFRDILTCFLETSGKLDCQGPKSGYENYELDNDTVTVRISSATMQHVGRYRCQVIPSEPKDIVPCNFTLKESSTNSSTLEETPSPRTTDDEGNITMFVIPGLVVVFVLVVVIVVIICWKRRKRRSNTEAVEHLPREFEPMNDTVESPTDSKECAETQVLISETKPNHSVDDSTEQDTKVTLGNDRAYFLREAPGEGGEVAEQSAPHPEEDRRHSQIPDSALPRAEEKESTKTEKTTSPSPATLFAACEGGDVEAVKSLLDRGANVNATDKKNRTPLHVACTSGGKTMVEVLLEKGASTEVQDDEGNTPLHLACHRGSREIVQLLLDKQAKRFTKNNANLTPSDLAESAGHTDIETLFHVVTDTKVPGQRPRKPKKVRVE</sequence>
<dbReference type="SMART" id="SM00248">
    <property type="entry name" value="ANK"/>
    <property type="match status" value="3"/>
</dbReference>
<dbReference type="Proteomes" id="UP001519460">
    <property type="component" value="Unassembled WGS sequence"/>
</dbReference>
<reference evidence="7 8" key="1">
    <citation type="journal article" date="2023" name="Sci. Data">
        <title>Genome assembly of the Korean intertidal mud-creeper Batillaria attramentaria.</title>
        <authorList>
            <person name="Patra A.K."/>
            <person name="Ho P.T."/>
            <person name="Jun S."/>
            <person name="Lee S.J."/>
            <person name="Kim Y."/>
            <person name="Won Y.J."/>
        </authorList>
    </citation>
    <scope>NUCLEOTIDE SEQUENCE [LARGE SCALE GENOMIC DNA]</scope>
    <source>
        <strain evidence="7">Wonlab-2016</strain>
    </source>
</reference>
<feature type="transmembrane region" description="Helical" evidence="5">
    <location>
        <begin position="158"/>
        <end position="182"/>
    </location>
</feature>
<feature type="repeat" description="ANK" evidence="3">
    <location>
        <begin position="368"/>
        <end position="400"/>
    </location>
</feature>
<feature type="chain" id="PRO_5044881295" evidence="6">
    <location>
        <begin position="21"/>
        <end position="443"/>
    </location>
</feature>
<gene>
    <name evidence="7" type="ORF">BaRGS_00035340</name>
</gene>
<dbReference type="PROSITE" id="PS50088">
    <property type="entry name" value="ANK_REPEAT"/>
    <property type="match status" value="3"/>
</dbReference>
<feature type="signal peptide" evidence="6">
    <location>
        <begin position="1"/>
        <end position="20"/>
    </location>
</feature>
<feature type="region of interest" description="Disordered" evidence="4">
    <location>
        <begin position="225"/>
        <end position="244"/>
    </location>
</feature>
<feature type="compositionally biased region" description="Basic and acidic residues" evidence="4">
    <location>
        <begin position="287"/>
        <end position="298"/>
    </location>
</feature>
<feature type="region of interest" description="Disordered" evidence="4">
    <location>
        <begin position="256"/>
        <end position="305"/>
    </location>
</feature>
<dbReference type="Gene3D" id="1.25.40.20">
    <property type="entry name" value="Ankyrin repeat-containing domain"/>
    <property type="match status" value="1"/>
</dbReference>
<dbReference type="Pfam" id="PF12796">
    <property type="entry name" value="Ank_2"/>
    <property type="match status" value="1"/>
</dbReference>
<evidence type="ECO:0000313" key="7">
    <source>
        <dbReference type="EMBL" id="KAK7473413.1"/>
    </source>
</evidence>
<evidence type="ECO:0000256" key="3">
    <source>
        <dbReference type="PROSITE-ProRule" id="PRU00023"/>
    </source>
</evidence>
<dbReference type="InterPro" id="IPR002110">
    <property type="entry name" value="Ankyrin_rpt"/>
</dbReference>
<evidence type="ECO:0000256" key="4">
    <source>
        <dbReference type="SAM" id="MobiDB-lite"/>
    </source>
</evidence>
<feature type="repeat" description="ANK" evidence="3">
    <location>
        <begin position="302"/>
        <end position="334"/>
    </location>
</feature>
<keyword evidence="8" id="KW-1185">Reference proteome</keyword>
<dbReference type="Pfam" id="PF00023">
    <property type="entry name" value="Ank"/>
    <property type="match status" value="1"/>
</dbReference>
<protein>
    <submittedName>
        <fullName evidence="7">Uncharacterized protein</fullName>
    </submittedName>
</protein>
<keyword evidence="2 3" id="KW-0040">ANK repeat</keyword>
<proteinExistence type="predicted"/>
<organism evidence="7 8">
    <name type="scientific">Batillaria attramentaria</name>
    <dbReference type="NCBI Taxonomy" id="370345"/>
    <lineage>
        <taxon>Eukaryota</taxon>
        <taxon>Metazoa</taxon>
        <taxon>Spiralia</taxon>
        <taxon>Lophotrochozoa</taxon>
        <taxon>Mollusca</taxon>
        <taxon>Gastropoda</taxon>
        <taxon>Caenogastropoda</taxon>
        <taxon>Sorbeoconcha</taxon>
        <taxon>Cerithioidea</taxon>
        <taxon>Batillariidae</taxon>
        <taxon>Batillaria</taxon>
    </lineage>
</organism>
<keyword evidence="1" id="KW-0677">Repeat</keyword>
<comment type="caution">
    <text evidence="7">The sequence shown here is derived from an EMBL/GenBank/DDBJ whole genome shotgun (WGS) entry which is preliminary data.</text>
</comment>
<evidence type="ECO:0000256" key="6">
    <source>
        <dbReference type="SAM" id="SignalP"/>
    </source>
</evidence>
<keyword evidence="5" id="KW-1133">Transmembrane helix</keyword>
<name>A0ABD0JF10_9CAEN</name>
<dbReference type="EMBL" id="JACVVK020000471">
    <property type="protein sequence ID" value="KAK7473413.1"/>
    <property type="molecule type" value="Genomic_DNA"/>
</dbReference>
<dbReference type="PROSITE" id="PS50297">
    <property type="entry name" value="ANK_REP_REGION"/>
    <property type="match status" value="3"/>
</dbReference>
<feature type="compositionally biased region" description="Basic and acidic residues" evidence="4">
    <location>
        <begin position="270"/>
        <end position="279"/>
    </location>
</feature>